<dbReference type="EMBL" id="JAUTBK010000001">
    <property type="protein sequence ID" value="MDQ1207172.1"/>
    <property type="molecule type" value="Genomic_DNA"/>
</dbReference>
<dbReference type="InterPro" id="IPR001584">
    <property type="entry name" value="Integrase_cat-core"/>
</dbReference>
<organism evidence="2 3">
    <name type="scientific">Acinetobacter baylyi</name>
    <dbReference type="NCBI Taxonomy" id="202950"/>
    <lineage>
        <taxon>Bacteria</taxon>
        <taxon>Pseudomonadati</taxon>
        <taxon>Pseudomonadota</taxon>
        <taxon>Gammaproteobacteria</taxon>
        <taxon>Moraxellales</taxon>
        <taxon>Moraxellaceae</taxon>
        <taxon>Acinetobacter</taxon>
    </lineage>
</organism>
<evidence type="ECO:0000313" key="2">
    <source>
        <dbReference type="EMBL" id="MDQ1207172.1"/>
    </source>
</evidence>
<keyword evidence="3" id="KW-1185">Reference proteome</keyword>
<dbReference type="PANTHER" id="PTHR47515">
    <property type="entry name" value="LOW CALCIUM RESPONSE LOCUS PROTEIN T"/>
    <property type="match status" value="1"/>
</dbReference>
<gene>
    <name evidence="2" type="ORF">QE380_000095</name>
</gene>
<name>A0ABU0URJ2_ACIBI</name>
<dbReference type="Pfam" id="PF13683">
    <property type="entry name" value="rve_3"/>
    <property type="match status" value="1"/>
</dbReference>
<protein>
    <recommendedName>
        <fullName evidence="1">Integrase catalytic domain-containing protein</fullName>
    </recommendedName>
</protein>
<dbReference type="PANTHER" id="PTHR47515:SF1">
    <property type="entry name" value="BLR2054 PROTEIN"/>
    <property type="match status" value="1"/>
</dbReference>
<proteinExistence type="predicted"/>
<feature type="domain" description="Integrase catalytic" evidence="1">
    <location>
        <begin position="4"/>
        <end position="50"/>
    </location>
</feature>
<dbReference type="Proteomes" id="UP001233360">
    <property type="component" value="Unassembled WGS sequence"/>
</dbReference>
<reference evidence="2 3" key="1">
    <citation type="submission" date="2023-07" db="EMBL/GenBank/DDBJ databases">
        <title>Functional and genomic diversity of the sorghum phyllosphere microbiome.</title>
        <authorList>
            <person name="Shade A."/>
        </authorList>
    </citation>
    <scope>NUCLEOTIDE SEQUENCE [LARGE SCALE GENOMIC DNA]</scope>
    <source>
        <strain evidence="2 3">SORGH_AS_0887</strain>
    </source>
</reference>
<evidence type="ECO:0000313" key="3">
    <source>
        <dbReference type="Proteomes" id="UP001233360"/>
    </source>
</evidence>
<sequence>MSLGFIQPSKSIQNAFVESLNGKFRNECLNEYWFRKTDEAKYEIDLWREH</sequence>
<comment type="caution">
    <text evidence="2">The sequence shown here is derived from an EMBL/GenBank/DDBJ whole genome shotgun (WGS) entry which is preliminary data.</text>
</comment>
<accession>A0ABU0URJ2</accession>
<evidence type="ECO:0000259" key="1">
    <source>
        <dbReference type="Pfam" id="PF13683"/>
    </source>
</evidence>